<dbReference type="GO" id="GO:0005794">
    <property type="term" value="C:Golgi apparatus"/>
    <property type="evidence" value="ECO:0007669"/>
    <property type="project" value="TreeGrafter"/>
</dbReference>
<organism evidence="3 4">
    <name type="scientific">Brachionus plicatilis</name>
    <name type="common">Marine rotifer</name>
    <name type="synonym">Brachionus muelleri</name>
    <dbReference type="NCBI Taxonomy" id="10195"/>
    <lineage>
        <taxon>Eukaryota</taxon>
        <taxon>Metazoa</taxon>
        <taxon>Spiralia</taxon>
        <taxon>Gnathifera</taxon>
        <taxon>Rotifera</taxon>
        <taxon>Eurotatoria</taxon>
        <taxon>Monogononta</taxon>
        <taxon>Pseudotrocha</taxon>
        <taxon>Ploima</taxon>
        <taxon>Brachionidae</taxon>
        <taxon>Brachionus</taxon>
    </lineage>
</organism>
<feature type="region of interest" description="Disordered" evidence="1">
    <location>
        <begin position="254"/>
        <end position="307"/>
    </location>
</feature>
<dbReference type="EMBL" id="REGN01007599">
    <property type="protein sequence ID" value="RNA05794.1"/>
    <property type="molecule type" value="Genomic_DNA"/>
</dbReference>
<dbReference type="PANTHER" id="PTHR34009:SF2">
    <property type="entry name" value="PROTEIN STAR"/>
    <property type="match status" value="1"/>
</dbReference>
<dbReference type="SUPFAM" id="SSF53335">
    <property type="entry name" value="S-adenosyl-L-methionine-dependent methyltransferases"/>
    <property type="match status" value="1"/>
</dbReference>
<dbReference type="GO" id="GO:0031902">
    <property type="term" value="C:late endosome membrane"/>
    <property type="evidence" value="ECO:0007669"/>
    <property type="project" value="TreeGrafter"/>
</dbReference>
<dbReference type="OrthoDB" id="6357215at2759"/>
<proteinExistence type="predicted"/>
<evidence type="ECO:0000313" key="3">
    <source>
        <dbReference type="EMBL" id="RNA05794.1"/>
    </source>
</evidence>
<dbReference type="InterPro" id="IPR006342">
    <property type="entry name" value="FkbM_mtfrase"/>
</dbReference>
<name>A0A3M7Q3K8_BRAPC</name>
<reference evidence="3 4" key="1">
    <citation type="journal article" date="2018" name="Sci. Rep.">
        <title>Genomic signatures of local adaptation to the degree of environmental predictability in rotifers.</title>
        <authorList>
            <person name="Franch-Gras L."/>
            <person name="Hahn C."/>
            <person name="Garcia-Roger E.M."/>
            <person name="Carmona M.J."/>
            <person name="Serra M."/>
            <person name="Gomez A."/>
        </authorList>
    </citation>
    <scope>NUCLEOTIDE SEQUENCE [LARGE SCALE GENOMIC DNA]</scope>
    <source>
        <strain evidence="3">HYR1</strain>
    </source>
</reference>
<accession>A0A3M7Q3K8</accession>
<evidence type="ECO:0000256" key="1">
    <source>
        <dbReference type="SAM" id="MobiDB-lite"/>
    </source>
</evidence>
<protein>
    <submittedName>
        <fullName evidence="3">Star-like</fullName>
    </submittedName>
</protein>
<dbReference type="GO" id="GO:0016197">
    <property type="term" value="P:endosomal transport"/>
    <property type="evidence" value="ECO:0007669"/>
    <property type="project" value="TreeGrafter"/>
</dbReference>
<dbReference type="PANTHER" id="PTHR34009">
    <property type="entry name" value="PROTEIN STAR"/>
    <property type="match status" value="1"/>
</dbReference>
<evidence type="ECO:0000313" key="4">
    <source>
        <dbReference type="Proteomes" id="UP000276133"/>
    </source>
</evidence>
<dbReference type="AlphaFoldDB" id="A0A3M7Q3K8"/>
<dbReference type="GO" id="GO:0005789">
    <property type="term" value="C:endoplasmic reticulum membrane"/>
    <property type="evidence" value="ECO:0007669"/>
    <property type="project" value="TreeGrafter"/>
</dbReference>
<dbReference type="Gene3D" id="3.40.50.150">
    <property type="entry name" value="Vaccinia Virus protein VP39"/>
    <property type="match status" value="1"/>
</dbReference>
<comment type="caution">
    <text evidence="3">The sequence shown here is derived from an EMBL/GenBank/DDBJ whole genome shotgun (WGS) entry which is preliminary data.</text>
</comment>
<dbReference type="InterPro" id="IPR029063">
    <property type="entry name" value="SAM-dependent_MTases_sf"/>
</dbReference>
<dbReference type="Proteomes" id="UP000276133">
    <property type="component" value="Unassembled WGS sequence"/>
</dbReference>
<gene>
    <name evidence="3" type="ORF">BpHYR1_046189</name>
</gene>
<dbReference type="GO" id="GO:0006888">
    <property type="term" value="P:endoplasmic reticulum to Golgi vesicle-mediated transport"/>
    <property type="evidence" value="ECO:0007669"/>
    <property type="project" value="TreeGrafter"/>
</dbReference>
<feature type="compositionally biased region" description="Basic and acidic residues" evidence="1">
    <location>
        <begin position="262"/>
        <end position="298"/>
    </location>
</feature>
<dbReference type="GO" id="GO:0005886">
    <property type="term" value="C:plasma membrane"/>
    <property type="evidence" value="ECO:0007669"/>
    <property type="project" value="TreeGrafter"/>
</dbReference>
<dbReference type="Pfam" id="PF05050">
    <property type="entry name" value="Methyltransf_21"/>
    <property type="match status" value="1"/>
</dbReference>
<keyword evidence="4" id="KW-1185">Reference proteome</keyword>
<sequence>MIQERKEDDEELIQFVSLQIHNPNGEKRNIFSKKLDYSEYKQSRIIDNLLLSKKNGFFVEAGAYDGEKMSNSLFFELSRNWTGLLIEPIPQHYQNLLSKNRNVFSINACLAKKHPIVAKFKEMDTLSARTVHMSRGLSSSIGNDYLYVPCYPLNTIMKAINKTVIDYFSLDLEGGEYEFIKNLDMSKKIKIELDDDLLKKLKHEDLMLVLGIQKLSESKKYETEKSLSEIGKQSFEETTKANKSNPIIDIIQKKSTNANKGENTEKESEHDDKEEKLNSKSTVQKKDKKNEKEIKKNETFSPIQPKKPQLNISFEIISINQDLSIEDSIIIQKK</sequence>
<feature type="domain" description="Methyltransferase FkbM" evidence="2">
    <location>
        <begin position="61"/>
        <end position="187"/>
    </location>
</feature>
<dbReference type="InterPro" id="IPR053202">
    <property type="entry name" value="EGF_Rcpt_Signaling_Reg"/>
</dbReference>
<evidence type="ECO:0000259" key="2">
    <source>
        <dbReference type="Pfam" id="PF05050"/>
    </source>
</evidence>